<dbReference type="NCBIfam" id="NF045728">
    <property type="entry name" value="glycosyl_F510_1955"/>
    <property type="match status" value="1"/>
</dbReference>
<gene>
    <name evidence="2" type="ORF">EV207_11465</name>
</gene>
<protein>
    <submittedName>
        <fullName evidence="2">Beta-barrel assembly machine subunit BamC</fullName>
    </submittedName>
</protein>
<keyword evidence="1" id="KW-1133">Transmembrane helix</keyword>
<comment type="caution">
    <text evidence="2">The sequence shown here is derived from an EMBL/GenBank/DDBJ whole genome shotgun (WGS) entry which is preliminary data.</text>
</comment>
<evidence type="ECO:0000256" key="1">
    <source>
        <dbReference type="SAM" id="Phobius"/>
    </source>
</evidence>
<keyword evidence="3" id="KW-1185">Reference proteome</keyword>
<keyword evidence="1" id="KW-0812">Transmembrane</keyword>
<dbReference type="AlphaFoldDB" id="A0A4R2P2M5"/>
<accession>A0A4R2P2M5</accession>
<dbReference type="EMBL" id="SLXK01000014">
    <property type="protein sequence ID" value="TCP28940.1"/>
    <property type="molecule type" value="Genomic_DNA"/>
</dbReference>
<dbReference type="Proteomes" id="UP000295416">
    <property type="component" value="Unassembled WGS sequence"/>
</dbReference>
<dbReference type="RefSeq" id="WP_132746241.1">
    <property type="nucleotide sequence ID" value="NZ_SLXK01000014.1"/>
</dbReference>
<dbReference type="Gene3D" id="2.130.10.10">
    <property type="entry name" value="YVTN repeat-like/Quinoprotein amine dehydrogenase"/>
    <property type="match status" value="1"/>
</dbReference>
<dbReference type="InterPro" id="IPR015943">
    <property type="entry name" value="WD40/YVTN_repeat-like_dom_sf"/>
</dbReference>
<proteinExistence type="predicted"/>
<keyword evidence="1" id="KW-0472">Membrane</keyword>
<sequence>MSAVETKQGGKKGFGGLFVIIPIFIILVAVMLFFLQRESGKSTIEFEHLHGMAFTPNGDLYLPVHDGVAVYEKNGWKHLAGDKNDYMGFSMVDDGFYSSGHPGEGSKLANPLGLVKVTNSGKKISTLGLAGETDFHLMAASYYSHGIYVVNPEKNSKMNAPGLYYTLDDGKSWTKAQAKGLQGKVTAVAVDPKKKNVVAIGTGLGVFYSTDSGKTFKNIFPDENVTALSFGFGGELLAGTFAEKSKMLRIDPNNPGSNLTIELSSVEQDPISYIAQNPKDSKQLVVSTMKNDIFSTNNFGQNWTILAKGGKGLGGK</sequence>
<feature type="transmembrane region" description="Helical" evidence="1">
    <location>
        <begin position="14"/>
        <end position="35"/>
    </location>
</feature>
<evidence type="ECO:0000313" key="3">
    <source>
        <dbReference type="Proteomes" id="UP000295416"/>
    </source>
</evidence>
<dbReference type="OrthoDB" id="9764804at2"/>
<evidence type="ECO:0000313" key="2">
    <source>
        <dbReference type="EMBL" id="TCP28940.1"/>
    </source>
</evidence>
<dbReference type="InterPro" id="IPR054817">
    <property type="entry name" value="Glycosyl_F510_1955-like"/>
</dbReference>
<name>A0A4R2P2M5_9BACL</name>
<organism evidence="2 3">
    <name type="scientific">Scopulibacillus darangshiensis</name>
    <dbReference type="NCBI Taxonomy" id="442528"/>
    <lineage>
        <taxon>Bacteria</taxon>
        <taxon>Bacillati</taxon>
        <taxon>Bacillota</taxon>
        <taxon>Bacilli</taxon>
        <taxon>Bacillales</taxon>
        <taxon>Sporolactobacillaceae</taxon>
        <taxon>Scopulibacillus</taxon>
    </lineage>
</organism>
<dbReference type="SUPFAM" id="SSF110296">
    <property type="entry name" value="Oligoxyloglucan reducing end-specific cellobiohydrolase"/>
    <property type="match status" value="1"/>
</dbReference>
<reference evidence="2 3" key="1">
    <citation type="submission" date="2019-03" db="EMBL/GenBank/DDBJ databases">
        <title>Genomic Encyclopedia of Type Strains, Phase IV (KMG-IV): sequencing the most valuable type-strain genomes for metagenomic binning, comparative biology and taxonomic classification.</title>
        <authorList>
            <person name="Goeker M."/>
        </authorList>
    </citation>
    <scope>NUCLEOTIDE SEQUENCE [LARGE SCALE GENOMIC DNA]</scope>
    <source>
        <strain evidence="2 3">DSM 19377</strain>
    </source>
</reference>